<accession>A0A512CFX3</accession>
<dbReference type="InterPro" id="IPR021533">
    <property type="entry name" value="PepSY-like"/>
</dbReference>
<feature type="domain" description="Putative beta-lactamase-inhibitor-like PepSY-like" evidence="2">
    <location>
        <begin position="54"/>
        <end position="142"/>
    </location>
</feature>
<dbReference type="Gene3D" id="3.10.450.360">
    <property type="match status" value="1"/>
</dbReference>
<dbReference type="EMBL" id="BJYV01000021">
    <property type="protein sequence ID" value="GEO23131.1"/>
    <property type="molecule type" value="Genomic_DNA"/>
</dbReference>
<proteinExistence type="predicted"/>
<feature type="chain" id="PRO_5022076106" description="Putative beta-lactamase-inhibitor-like PepSY-like domain-containing protein" evidence="1">
    <location>
        <begin position="20"/>
        <end position="147"/>
    </location>
</feature>
<feature type="signal peptide" evidence="1">
    <location>
        <begin position="1"/>
        <end position="19"/>
    </location>
</feature>
<keyword evidence="1" id="KW-0732">Signal</keyword>
<protein>
    <recommendedName>
        <fullName evidence="2">Putative beta-lactamase-inhibitor-like PepSY-like domain-containing protein</fullName>
    </recommendedName>
</protein>
<dbReference type="Pfam" id="PF11396">
    <property type="entry name" value="PepSY_like"/>
    <property type="match status" value="1"/>
</dbReference>
<gene>
    <name evidence="3" type="ORF">CQA01_36650</name>
</gene>
<comment type="caution">
    <text evidence="3">The sequence shown here is derived from an EMBL/GenBank/DDBJ whole genome shotgun (WGS) entry which is preliminary data.</text>
</comment>
<evidence type="ECO:0000256" key="1">
    <source>
        <dbReference type="SAM" id="SignalP"/>
    </source>
</evidence>
<keyword evidence="4" id="KW-1185">Reference proteome</keyword>
<evidence type="ECO:0000313" key="3">
    <source>
        <dbReference type="EMBL" id="GEO23131.1"/>
    </source>
</evidence>
<evidence type="ECO:0000313" key="4">
    <source>
        <dbReference type="Proteomes" id="UP000321301"/>
    </source>
</evidence>
<organism evidence="3 4">
    <name type="scientific">Cyclobacterium qasimii</name>
    <dbReference type="NCBI Taxonomy" id="1350429"/>
    <lineage>
        <taxon>Bacteria</taxon>
        <taxon>Pseudomonadati</taxon>
        <taxon>Bacteroidota</taxon>
        <taxon>Cytophagia</taxon>
        <taxon>Cytophagales</taxon>
        <taxon>Cyclobacteriaceae</taxon>
        <taxon>Cyclobacterium</taxon>
    </lineage>
</organism>
<dbReference type="RefSeq" id="WP_020892009.1">
    <property type="nucleotide sequence ID" value="NZ_BJYV01000021.1"/>
</dbReference>
<dbReference type="Proteomes" id="UP000321301">
    <property type="component" value="Unassembled WGS sequence"/>
</dbReference>
<reference evidence="3 4" key="1">
    <citation type="submission" date="2019-07" db="EMBL/GenBank/DDBJ databases">
        <title>Whole genome shotgun sequence of Cyclobacterium qasimii NBRC 106168.</title>
        <authorList>
            <person name="Hosoyama A."/>
            <person name="Uohara A."/>
            <person name="Ohji S."/>
            <person name="Ichikawa N."/>
        </authorList>
    </citation>
    <scope>NUCLEOTIDE SEQUENCE [LARGE SCALE GENOMIC DNA]</scope>
    <source>
        <strain evidence="3 4">NBRC 106168</strain>
    </source>
</reference>
<dbReference type="AlphaFoldDB" id="A0A512CFX3"/>
<dbReference type="SUPFAM" id="SSF160574">
    <property type="entry name" value="BT0923-like"/>
    <property type="match status" value="1"/>
</dbReference>
<name>A0A512CFX3_9BACT</name>
<sequence>MKKQLLIIGALSLFGYTQAQDISQSQVPSIILNQFNAEFAKASDIEWEKAGELYSVEFETGWNVDHEIWYNAKGEMVKHKEDISSKDLPKAVNDKLKADFNKLSIDDLQRISDNGKVVYKMELNSLWSQDWEVVMDANGTVLSKIAD</sequence>
<evidence type="ECO:0000259" key="2">
    <source>
        <dbReference type="Pfam" id="PF11396"/>
    </source>
</evidence>